<feature type="region of interest" description="Disordered" evidence="2">
    <location>
        <begin position="597"/>
        <end position="616"/>
    </location>
</feature>
<dbReference type="Proteomes" id="UP001152795">
    <property type="component" value="Unassembled WGS sequence"/>
</dbReference>
<name>A0A6S7HNA9_PARCT</name>
<dbReference type="Gene3D" id="2.60.120.740">
    <property type="match status" value="1"/>
</dbReference>
<dbReference type="SUPFAM" id="SSF49785">
    <property type="entry name" value="Galactose-binding domain-like"/>
    <property type="match status" value="1"/>
</dbReference>
<dbReference type="InterPro" id="IPR036772">
    <property type="entry name" value="SRCR-like_dom_sf"/>
</dbReference>
<comment type="caution">
    <text evidence="5">The sequence shown here is derived from an EMBL/GenBank/DDBJ whole genome shotgun (WGS) entry which is preliminary data.</text>
</comment>
<protein>
    <submittedName>
        <fullName evidence="5">Uncharacterized protein LOC110250238</fullName>
    </submittedName>
</protein>
<comment type="caution">
    <text evidence="1">Lacks conserved residue(s) required for the propagation of feature annotation.</text>
</comment>
<keyword evidence="3" id="KW-1133">Transmembrane helix</keyword>
<feature type="chain" id="PRO_5043994626" evidence="4">
    <location>
        <begin position="24"/>
        <end position="666"/>
    </location>
</feature>
<sequence>MSWPIHRWLFVIVSLFLFKGCQNLFLRHSDSGKCITASEELAYNESLWAFPYFVVMTDNCLNVSAQFRYLDSPLLHNIEKNGTLISTSNIKEYQGRWAVYKGVAADAITIQNGPRFRVKQTDSGSLFSYDTRENVCAEPSTKYVLRNATCDTEKQKVTFGSVTAYNAKMEYVHCSPKQKMVVKSADYGDFNKNGAFNDDENFDTTCSKLANCQVKSRCGGNRSCELTMDKNLLPSEYCSDTLKEIYTKYTCVDTYNSSTITTAPKIRLSRRNTGFIEIKQEGWRKVVEENWDKNRQKMLCQHLGFEETADNKIVTKQLESGQNIATGDLICYNNTQQSGTSCCIHLQPSISNSSTTIPDVKCKICDKPLLHDANTFPDSIFSGSGDLNNNYKHARITKSGWCPLGTGTRYLMLDLHKQYHITKVVVMADIEQASWSGSYSLKYSHDKTLVDGSSAIPIKGNKYGYQASITSLHIHNVRYMQIESTVNQSFCLRIELCGEVECVNNEDSKILMDLLIPLVILVLCFLLSLGVIIYQRRLIKNNNRHPCRKCETSEQANQNRKFERIERNEVESKPEICTGQTMLDAPSSNIMMKGIQAPNDSYENDDDAYESPDSEEGYVIECIAQNEVESKPETSAGQESSTYMSLKDNRESGNFYQPLQPPGNEC</sequence>
<keyword evidence="3" id="KW-0472">Membrane</keyword>
<dbReference type="Gene3D" id="2.60.120.260">
    <property type="entry name" value="Galactose-binding domain-like"/>
    <property type="match status" value="1"/>
</dbReference>
<evidence type="ECO:0000313" key="5">
    <source>
        <dbReference type="EMBL" id="CAB4007475.1"/>
    </source>
</evidence>
<dbReference type="OrthoDB" id="10406700at2759"/>
<feature type="transmembrane region" description="Helical" evidence="3">
    <location>
        <begin position="514"/>
        <end position="534"/>
    </location>
</feature>
<keyword evidence="6" id="KW-1185">Reference proteome</keyword>
<dbReference type="Pfam" id="PF00530">
    <property type="entry name" value="SRCR"/>
    <property type="match status" value="1"/>
</dbReference>
<feature type="signal peptide" evidence="4">
    <location>
        <begin position="1"/>
        <end position="23"/>
    </location>
</feature>
<dbReference type="InterPro" id="IPR043159">
    <property type="entry name" value="Lectin_gal-bd_sf"/>
</dbReference>
<evidence type="ECO:0000313" key="6">
    <source>
        <dbReference type="Proteomes" id="UP001152795"/>
    </source>
</evidence>
<dbReference type="PROSITE" id="PS50287">
    <property type="entry name" value="SRCR_2"/>
    <property type="match status" value="1"/>
</dbReference>
<evidence type="ECO:0000256" key="1">
    <source>
        <dbReference type="PROSITE-ProRule" id="PRU00196"/>
    </source>
</evidence>
<evidence type="ECO:0000256" key="4">
    <source>
        <dbReference type="SAM" id="SignalP"/>
    </source>
</evidence>
<evidence type="ECO:0000256" key="2">
    <source>
        <dbReference type="SAM" id="MobiDB-lite"/>
    </source>
</evidence>
<keyword evidence="3" id="KW-0812">Transmembrane</keyword>
<dbReference type="AlphaFoldDB" id="A0A6S7HNA9"/>
<dbReference type="SUPFAM" id="SSF56487">
    <property type="entry name" value="SRCR-like"/>
    <property type="match status" value="1"/>
</dbReference>
<dbReference type="GO" id="GO:0016020">
    <property type="term" value="C:membrane"/>
    <property type="evidence" value="ECO:0007669"/>
    <property type="project" value="InterPro"/>
</dbReference>
<feature type="region of interest" description="Disordered" evidence="2">
    <location>
        <begin position="625"/>
        <end position="666"/>
    </location>
</feature>
<feature type="compositionally biased region" description="Polar residues" evidence="2">
    <location>
        <begin position="633"/>
        <end position="644"/>
    </location>
</feature>
<proteinExistence type="predicted"/>
<dbReference type="InterPro" id="IPR008979">
    <property type="entry name" value="Galactose-bd-like_sf"/>
</dbReference>
<accession>A0A6S7HNA9</accession>
<feature type="compositionally biased region" description="Acidic residues" evidence="2">
    <location>
        <begin position="602"/>
        <end position="616"/>
    </location>
</feature>
<dbReference type="EMBL" id="CACRXK020005807">
    <property type="protein sequence ID" value="CAB4007475.1"/>
    <property type="molecule type" value="Genomic_DNA"/>
</dbReference>
<dbReference type="Gene3D" id="3.10.250.10">
    <property type="entry name" value="SRCR-like domain"/>
    <property type="match status" value="1"/>
</dbReference>
<reference evidence="5" key="1">
    <citation type="submission" date="2020-04" db="EMBL/GenBank/DDBJ databases">
        <authorList>
            <person name="Alioto T."/>
            <person name="Alioto T."/>
            <person name="Gomez Garrido J."/>
        </authorList>
    </citation>
    <scope>NUCLEOTIDE SEQUENCE</scope>
    <source>
        <strain evidence="5">A484AB</strain>
    </source>
</reference>
<keyword evidence="4" id="KW-0732">Signal</keyword>
<evidence type="ECO:0000256" key="3">
    <source>
        <dbReference type="SAM" id="Phobius"/>
    </source>
</evidence>
<dbReference type="InterPro" id="IPR001190">
    <property type="entry name" value="SRCR"/>
</dbReference>
<organism evidence="5 6">
    <name type="scientific">Paramuricea clavata</name>
    <name type="common">Red gorgonian</name>
    <name type="synonym">Violescent sea-whip</name>
    <dbReference type="NCBI Taxonomy" id="317549"/>
    <lineage>
        <taxon>Eukaryota</taxon>
        <taxon>Metazoa</taxon>
        <taxon>Cnidaria</taxon>
        <taxon>Anthozoa</taxon>
        <taxon>Octocorallia</taxon>
        <taxon>Malacalcyonacea</taxon>
        <taxon>Plexauridae</taxon>
        <taxon>Paramuricea</taxon>
    </lineage>
</organism>
<gene>
    <name evidence="5" type="ORF">PACLA_8A061145</name>
</gene>